<organism evidence="2 3">
    <name type="scientific">Drouetiella hepatica Uher 2000/2452</name>
    <dbReference type="NCBI Taxonomy" id="904376"/>
    <lineage>
        <taxon>Bacteria</taxon>
        <taxon>Bacillati</taxon>
        <taxon>Cyanobacteriota</taxon>
        <taxon>Cyanophyceae</taxon>
        <taxon>Oculatellales</taxon>
        <taxon>Oculatellaceae</taxon>
        <taxon>Drouetiella</taxon>
    </lineage>
</organism>
<feature type="compositionally biased region" description="Low complexity" evidence="1">
    <location>
        <begin position="38"/>
        <end position="49"/>
    </location>
</feature>
<proteinExistence type="predicted"/>
<sequence>MFWKKPQPDQPGQSQSISGTQINNAQVQQTQAGRDATVNQSGNVGQQQSGITGADVVKLLEELEAAVKGAGLTSQQQEEALDYLKPAKREAAKENADKDLVAQNLKKVGEALETVDKASDAGKNLWQKGQEVFGAIAPWLGIASKVLGF</sequence>
<name>A0A951UP37_9CYAN</name>
<comment type="caution">
    <text evidence="2">The sequence shown here is derived from an EMBL/GenBank/DDBJ whole genome shotgun (WGS) entry which is preliminary data.</text>
</comment>
<dbReference type="EMBL" id="JAHHHD010000039">
    <property type="protein sequence ID" value="MBW4661521.1"/>
    <property type="molecule type" value="Genomic_DNA"/>
</dbReference>
<accession>A0A951UP37</accession>
<feature type="region of interest" description="Disordered" evidence="1">
    <location>
        <begin position="1"/>
        <end position="49"/>
    </location>
</feature>
<dbReference type="Proteomes" id="UP000757435">
    <property type="component" value="Unassembled WGS sequence"/>
</dbReference>
<evidence type="ECO:0000313" key="2">
    <source>
        <dbReference type="EMBL" id="MBW4661521.1"/>
    </source>
</evidence>
<reference evidence="2" key="2">
    <citation type="journal article" date="2022" name="Microbiol. Resour. Announc.">
        <title>Metagenome Sequencing to Explore Phylogenomics of Terrestrial Cyanobacteria.</title>
        <authorList>
            <person name="Ward R.D."/>
            <person name="Stajich J.E."/>
            <person name="Johansen J.R."/>
            <person name="Huntemann M."/>
            <person name="Clum A."/>
            <person name="Foster B."/>
            <person name="Foster B."/>
            <person name="Roux S."/>
            <person name="Palaniappan K."/>
            <person name="Varghese N."/>
            <person name="Mukherjee S."/>
            <person name="Reddy T.B.K."/>
            <person name="Daum C."/>
            <person name="Copeland A."/>
            <person name="Chen I.A."/>
            <person name="Ivanova N.N."/>
            <person name="Kyrpides N.C."/>
            <person name="Shapiro N."/>
            <person name="Eloe-Fadrosh E.A."/>
            <person name="Pietrasiak N."/>
        </authorList>
    </citation>
    <scope>NUCLEOTIDE SEQUENCE</scope>
    <source>
        <strain evidence="2">UHER 2000/2452</strain>
    </source>
</reference>
<dbReference type="AlphaFoldDB" id="A0A951UP37"/>
<evidence type="ECO:0000256" key="1">
    <source>
        <dbReference type="SAM" id="MobiDB-lite"/>
    </source>
</evidence>
<feature type="compositionally biased region" description="Polar residues" evidence="1">
    <location>
        <begin position="10"/>
        <end position="32"/>
    </location>
</feature>
<reference evidence="2" key="1">
    <citation type="submission" date="2021-05" db="EMBL/GenBank/DDBJ databases">
        <authorList>
            <person name="Pietrasiak N."/>
            <person name="Ward R."/>
            <person name="Stajich J.E."/>
            <person name="Kurbessoian T."/>
        </authorList>
    </citation>
    <scope>NUCLEOTIDE SEQUENCE</scope>
    <source>
        <strain evidence="2">UHER 2000/2452</strain>
    </source>
</reference>
<evidence type="ECO:0000313" key="3">
    <source>
        <dbReference type="Proteomes" id="UP000757435"/>
    </source>
</evidence>
<gene>
    <name evidence="2" type="ORF">KME15_22850</name>
</gene>
<protein>
    <submittedName>
        <fullName evidence="2">Uncharacterized protein</fullName>
    </submittedName>
</protein>